<dbReference type="AlphaFoldDB" id="A0A2S9K0Z5"/>
<proteinExistence type="predicted"/>
<dbReference type="CDD" id="cd00093">
    <property type="entry name" value="HTH_XRE"/>
    <property type="match status" value="1"/>
</dbReference>
<dbReference type="Proteomes" id="UP000238589">
    <property type="component" value="Unassembled WGS sequence"/>
</dbReference>
<dbReference type="SUPFAM" id="SSF47413">
    <property type="entry name" value="lambda repressor-like DNA-binding domains"/>
    <property type="match status" value="1"/>
</dbReference>
<dbReference type="Pfam" id="PF13560">
    <property type="entry name" value="HTH_31"/>
    <property type="match status" value="1"/>
</dbReference>
<protein>
    <recommendedName>
        <fullName evidence="3">DUF2442 domain-containing protein</fullName>
    </recommendedName>
</protein>
<dbReference type="GO" id="GO:0003677">
    <property type="term" value="F:DNA binding"/>
    <property type="evidence" value="ECO:0007669"/>
    <property type="project" value="InterPro"/>
</dbReference>
<dbReference type="Gene3D" id="3.30.2020.10">
    <property type="entry name" value="NE0471-like N-terminal domain"/>
    <property type="match status" value="1"/>
</dbReference>
<dbReference type="RefSeq" id="WP_105749596.1">
    <property type="nucleotide sequence ID" value="NZ_PVLQ01000096.1"/>
</dbReference>
<sequence>MARMKRARLAGIEVLAEFRMRLVFVDGEVFTLDFKPLFDESPGLMCLSDPEIFATATLIEGEGWTVEWPALDIQIGADTLWLDAQAQNAADENTRIFAQWRARHGLSLSQAAQALGMTSRTISAYGTGARPVPRYIALACKGWEAEHRRAA</sequence>
<evidence type="ECO:0000313" key="2">
    <source>
        <dbReference type="Proteomes" id="UP000238589"/>
    </source>
</evidence>
<evidence type="ECO:0008006" key="3">
    <source>
        <dbReference type="Google" id="ProtNLM"/>
    </source>
</evidence>
<dbReference type="EMBL" id="PVLQ01000096">
    <property type="protein sequence ID" value="PRD64085.1"/>
    <property type="molecule type" value="Genomic_DNA"/>
</dbReference>
<dbReference type="InterPro" id="IPR018841">
    <property type="entry name" value="DUF2442"/>
</dbReference>
<dbReference type="InterPro" id="IPR036782">
    <property type="entry name" value="NE0471-like_N"/>
</dbReference>
<name>A0A2S9K0Z5_9BURK</name>
<dbReference type="InterPro" id="IPR001387">
    <property type="entry name" value="Cro/C1-type_HTH"/>
</dbReference>
<dbReference type="Gene3D" id="1.10.260.40">
    <property type="entry name" value="lambda repressor-like DNA-binding domains"/>
    <property type="match status" value="1"/>
</dbReference>
<dbReference type="InterPro" id="IPR010982">
    <property type="entry name" value="Lambda_DNA-bd_dom_sf"/>
</dbReference>
<dbReference type="OrthoDB" id="6935755at2"/>
<accession>A0A2S9K0Z5</accession>
<reference evidence="1 2" key="1">
    <citation type="submission" date="2018-03" db="EMBL/GenBank/DDBJ databases">
        <title>Comparative genomics illustrates the genes involved in a hyperalkaliphilic mechanisms of Serpentinomonas isolated from highly-alkaline calcium-rich serpentinized springs.</title>
        <authorList>
            <person name="Suzuki S."/>
            <person name="Ishii S."/>
            <person name="Walworth N."/>
            <person name="Bird L."/>
            <person name="Kuenen J.G."/>
            <person name="Nealson K.H."/>
        </authorList>
    </citation>
    <scope>NUCLEOTIDE SEQUENCE [LARGE SCALE GENOMIC DNA]</scope>
    <source>
        <strain evidence="1 2">P1</strain>
    </source>
</reference>
<evidence type="ECO:0000313" key="1">
    <source>
        <dbReference type="EMBL" id="PRD64085.1"/>
    </source>
</evidence>
<gene>
    <name evidence="1" type="ORF">C6P64_16275</name>
</gene>
<keyword evidence="2" id="KW-1185">Reference proteome</keyword>
<comment type="caution">
    <text evidence="1">The sequence shown here is derived from an EMBL/GenBank/DDBJ whole genome shotgun (WGS) entry which is preliminary data.</text>
</comment>
<dbReference type="SUPFAM" id="SSF143880">
    <property type="entry name" value="NE0471 N-terminal domain-like"/>
    <property type="match status" value="1"/>
</dbReference>
<dbReference type="Pfam" id="PF10387">
    <property type="entry name" value="DUF2442"/>
    <property type="match status" value="1"/>
</dbReference>
<organism evidence="1 2">
    <name type="scientific">Malikia granosa</name>
    <dbReference type="NCBI Taxonomy" id="263067"/>
    <lineage>
        <taxon>Bacteria</taxon>
        <taxon>Pseudomonadati</taxon>
        <taxon>Pseudomonadota</taxon>
        <taxon>Betaproteobacteria</taxon>
        <taxon>Burkholderiales</taxon>
        <taxon>Comamonadaceae</taxon>
        <taxon>Malikia</taxon>
    </lineage>
</organism>